<comment type="caution">
    <text evidence="1">The sequence shown here is derived from an EMBL/GenBank/DDBJ whole genome shotgun (WGS) entry which is preliminary data.</text>
</comment>
<keyword evidence="2" id="KW-1185">Reference proteome</keyword>
<protein>
    <submittedName>
        <fullName evidence="1">Uncharacterized protein</fullName>
    </submittedName>
</protein>
<reference evidence="1 2" key="1">
    <citation type="journal article" date="2010" name="J. Bacteriol.">
        <title>Genome sequence of Lentisphaera araneosa HTCC2155T, the type species of the order Lentisphaerales in the phylum Lentisphaerae.</title>
        <authorList>
            <person name="Thrash J.C."/>
            <person name="Cho J.C."/>
            <person name="Vergin K.L."/>
            <person name="Morris R.M."/>
            <person name="Giovannoni S.J."/>
        </authorList>
    </citation>
    <scope>NUCLEOTIDE SEQUENCE [LARGE SCALE GENOMIC DNA]</scope>
    <source>
        <strain evidence="1 2">HTCC2155</strain>
    </source>
</reference>
<dbReference type="Proteomes" id="UP000004947">
    <property type="component" value="Unassembled WGS sequence"/>
</dbReference>
<accession>A6DLL4</accession>
<name>A6DLL4_9BACT</name>
<dbReference type="EMBL" id="ABCK01000009">
    <property type="protein sequence ID" value="EDM27469.1"/>
    <property type="molecule type" value="Genomic_DNA"/>
</dbReference>
<organism evidence="1 2">
    <name type="scientific">Lentisphaera araneosa HTCC2155</name>
    <dbReference type="NCBI Taxonomy" id="313628"/>
    <lineage>
        <taxon>Bacteria</taxon>
        <taxon>Pseudomonadati</taxon>
        <taxon>Lentisphaerota</taxon>
        <taxon>Lentisphaeria</taxon>
        <taxon>Lentisphaerales</taxon>
        <taxon>Lentisphaeraceae</taxon>
        <taxon>Lentisphaera</taxon>
    </lineage>
</organism>
<dbReference type="STRING" id="313628.LNTAR_05136"/>
<evidence type="ECO:0000313" key="1">
    <source>
        <dbReference type="EMBL" id="EDM27469.1"/>
    </source>
</evidence>
<proteinExistence type="predicted"/>
<dbReference type="AlphaFoldDB" id="A6DLL4"/>
<dbReference type="RefSeq" id="WP_007278773.1">
    <property type="nucleotide sequence ID" value="NZ_ABCK01000009.1"/>
</dbReference>
<gene>
    <name evidence="1" type="ORF">LNTAR_05136</name>
</gene>
<sequence>MIQNEILERAKAGEFEALLALNKRGFFPASKETPEEFIKRLEALRSSYESLESDLDKNDFLNSKVLSSINLMSFLKKCFAMPAKAI</sequence>
<evidence type="ECO:0000313" key="2">
    <source>
        <dbReference type="Proteomes" id="UP000004947"/>
    </source>
</evidence>